<keyword evidence="2" id="KW-0964">Secreted</keyword>
<evidence type="ECO:0000256" key="5">
    <source>
        <dbReference type="SAM" id="MobiDB-lite"/>
    </source>
</evidence>
<evidence type="ECO:0000256" key="2">
    <source>
        <dbReference type="ARBA" id="ARBA00022525"/>
    </source>
</evidence>
<keyword evidence="3" id="KW-1015">Disulfide bond</keyword>
<dbReference type="Gene3D" id="2.10.25.10">
    <property type="entry name" value="Laminin"/>
    <property type="match status" value="1"/>
</dbReference>
<feature type="compositionally biased region" description="Basic and acidic residues" evidence="5">
    <location>
        <begin position="1"/>
        <end position="18"/>
    </location>
</feature>
<comment type="subcellular location">
    <subcellularLocation>
        <location evidence="1">Secreted</location>
    </subcellularLocation>
</comment>
<keyword evidence="8" id="KW-1185">Reference proteome</keyword>
<feature type="domain" description="Fibrinogen C-terminal" evidence="6">
    <location>
        <begin position="285"/>
        <end position="496"/>
    </location>
</feature>
<evidence type="ECO:0000256" key="3">
    <source>
        <dbReference type="ARBA" id="ARBA00023157"/>
    </source>
</evidence>
<keyword evidence="4" id="KW-0325">Glycoprotein</keyword>
<dbReference type="AlphaFoldDB" id="A0A2G8KAK2"/>
<gene>
    <name evidence="7" type="ORF">BSL78_18094</name>
</gene>
<evidence type="ECO:0000256" key="4">
    <source>
        <dbReference type="ARBA" id="ARBA00023180"/>
    </source>
</evidence>
<dbReference type="PROSITE" id="PS00514">
    <property type="entry name" value="FIBRINOGEN_C_1"/>
    <property type="match status" value="1"/>
</dbReference>
<evidence type="ECO:0000256" key="1">
    <source>
        <dbReference type="ARBA" id="ARBA00004613"/>
    </source>
</evidence>
<feature type="compositionally biased region" description="Polar residues" evidence="5">
    <location>
        <begin position="23"/>
        <end position="42"/>
    </location>
</feature>
<feature type="compositionally biased region" description="Low complexity" evidence="5">
    <location>
        <begin position="180"/>
        <end position="196"/>
    </location>
</feature>
<organism evidence="7 8">
    <name type="scientific">Stichopus japonicus</name>
    <name type="common">Sea cucumber</name>
    <dbReference type="NCBI Taxonomy" id="307972"/>
    <lineage>
        <taxon>Eukaryota</taxon>
        <taxon>Metazoa</taxon>
        <taxon>Echinodermata</taxon>
        <taxon>Eleutherozoa</taxon>
        <taxon>Echinozoa</taxon>
        <taxon>Holothuroidea</taxon>
        <taxon>Aspidochirotacea</taxon>
        <taxon>Aspidochirotida</taxon>
        <taxon>Stichopodidae</taxon>
        <taxon>Apostichopus</taxon>
    </lineage>
</organism>
<dbReference type="InterPro" id="IPR036056">
    <property type="entry name" value="Fibrinogen-like_C"/>
</dbReference>
<dbReference type="PANTHER" id="PTHR47221:SF5">
    <property type="entry name" value="FIBRINOGEN C-TERMINAL DOMAIN-CONTAINING PROTEIN"/>
    <property type="match status" value="1"/>
</dbReference>
<dbReference type="Gene3D" id="3.90.215.10">
    <property type="entry name" value="Gamma Fibrinogen, chain A, domain 1"/>
    <property type="match status" value="1"/>
</dbReference>
<dbReference type="EMBL" id="MRZV01000738">
    <property type="protein sequence ID" value="PIK45038.1"/>
    <property type="molecule type" value="Genomic_DNA"/>
</dbReference>
<comment type="caution">
    <text evidence="7">The sequence shown here is derived from an EMBL/GenBank/DDBJ whole genome shotgun (WGS) entry which is preliminary data.</text>
</comment>
<dbReference type="CDD" id="cd00087">
    <property type="entry name" value="FReD"/>
    <property type="match status" value="1"/>
</dbReference>
<feature type="compositionally biased region" description="Polar residues" evidence="5">
    <location>
        <begin position="142"/>
        <end position="179"/>
    </location>
</feature>
<proteinExistence type="predicted"/>
<dbReference type="PANTHER" id="PTHR47221">
    <property type="entry name" value="FIBRINOGEN ALPHA CHAIN"/>
    <property type="match status" value="1"/>
</dbReference>
<evidence type="ECO:0000313" key="7">
    <source>
        <dbReference type="EMBL" id="PIK45038.1"/>
    </source>
</evidence>
<dbReference type="PROSITE" id="PS51406">
    <property type="entry name" value="FIBRINOGEN_C_2"/>
    <property type="match status" value="1"/>
</dbReference>
<dbReference type="InterPro" id="IPR014716">
    <property type="entry name" value="Fibrinogen_a/b/g_C_1"/>
</dbReference>
<sequence>MFPEEHQRLREIYDRKQVPDALSSPSTVTTSDIHSSKGISTISGAPSSTSNPTTSGTHDSTSKTATSGAHVSTSNTTTSGTNASTSNTTTSGAHVSTSNTTTSGTNASTSNTTTSGAHVSTSNTTTSGTNASTSNTTTSGAHVSTSNTTTSGAHVSTSNTTTSGAHVSTSNTTTSGAHVSTSNTTSSGASASTSVESTTAITTELVTEADPCLPNPGICGCVDPENNGNIIPNGTYFVNYKCTMLGYCNNGTMEWDIAYNCSEAAVCETRNETRKCYCRIGYQGDGQTCDITDCQDVMDGGNSTSGIYTIKPLNWSGSPFNVYCNMSGELGWLVFQRRVNGSVDFYRNWINYKEGFGELDHEFWLGNEKLFYLTNQEIYQLKISMVDRTGEPFSALFVHFRINDESDNYRLSELGKYSGTADTMNGYSLLLHEGLPFSTFDQDHDNENGNCAIGHHGAWWYNKCGVSNLNGDYHATKTKLASSGSIWLDILGLLST</sequence>
<name>A0A2G8KAK2_STIJA</name>
<feature type="region of interest" description="Disordered" evidence="5">
    <location>
        <begin position="1"/>
        <end position="196"/>
    </location>
</feature>
<accession>A0A2G8KAK2</accession>
<dbReference type="SUPFAM" id="SSF56496">
    <property type="entry name" value="Fibrinogen C-terminal domain-like"/>
    <property type="match status" value="1"/>
</dbReference>
<evidence type="ECO:0000313" key="8">
    <source>
        <dbReference type="Proteomes" id="UP000230750"/>
    </source>
</evidence>
<dbReference type="Proteomes" id="UP000230750">
    <property type="component" value="Unassembled WGS sequence"/>
</dbReference>
<feature type="compositionally biased region" description="Low complexity" evidence="5">
    <location>
        <begin position="43"/>
        <end position="57"/>
    </location>
</feature>
<dbReference type="InterPro" id="IPR002181">
    <property type="entry name" value="Fibrinogen_a/b/g_C_dom"/>
</dbReference>
<feature type="compositionally biased region" description="Polar residues" evidence="5">
    <location>
        <begin position="58"/>
        <end position="71"/>
    </location>
</feature>
<dbReference type="GO" id="GO:0005577">
    <property type="term" value="C:fibrinogen complex"/>
    <property type="evidence" value="ECO:0007669"/>
    <property type="project" value="TreeGrafter"/>
</dbReference>
<dbReference type="Pfam" id="PF00147">
    <property type="entry name" value="Fibrinogen_C"/>
    <property type="match status" value="1"/>
</dbReference>
<dbReference type="InterPro" id="IPR037579">
    <property type="entry name" value="FIB_ANG-like"/>
</dbReference>
<dbReference type="GO" id="GO:0030674">
    <property type="term" value="F:protein-macromolecule adaptor activity"/>
    <property type="evidence" value="ECO:0007669"/>
    <property type="project" value="TreeGrafter"/>
</dbReference>
<dbReference type="SMART" id="SM00186">
    <property type="entry name" value="FBG"/>
    <property type="match status" value="1"/>
</dbReference>
<dbReference type="InterPro" id="IPR020837">
    <property type="entry name" value="Fibrinogen_CS"/>
</dbReference>
<protein>
    <submittedName>
        <fullName evidence="7">Angiopoietin-like 1</fullName>
    </submittedName>
</protein>
<evidence type="ECO:0000259" key="6">
    <source>
        <dbReference type="PROSITE" id="PS51406"/>
    </source>
</evidence>
<dbReference type="GO" id="GO:0005201">
    <property type="term" value="F:extracellular matrix structural constituent"/>
    <property type="evidence" value="ECO:0007669"/>
    <property type="project" value="TreeGrafter"/>
</dbReference>
<reference evidence="7 8" key="1">
    <citation type="journal article" date="2017" name="PLoS Biol.">
        <title>The sea cucumber genome provides insights into morphological evolution and visceral regeneration.</title>
        <authorList>
            <person name="Zhang X."/>
            <person name="Sun L."/>
            <person name="Yuan J."/>
            <person name="Sun Y."/>
            <person name="Gao Y."/>
            <person name="Zhang L."/>
            <person name="Li S."/>
            <person name="Dai H."/>
            <person name="Hamel J.F."/>
            <person name="Liu C."/>
            <person name="Yu Y."/>
            <person name="Liu S."/>
            <person name="Lin W."/>
            <person name="Guo K."/>
            <person name="Jin S."/>
            <person name="Xu P."/>
            <person name="Storey K.B."/>
            <person name="Huan P."/>
            <person name="Zhang T."/>
            <person name="Zhou Y."/>
            <person name="Zhang J."/>
            <person name="Lin C."/>
            <person name="Li X."/>
            <person name="Xing L."/>
            <person name="Huo D."/>
            <person name="Sun M."/>
            <person name="Wang L."/>
            <person name="Mercier A."/>
            <person name="Li F."/>
            <person name="Yang H."/>
            <person name="Xiang J."/>
        </authorList>
    </citation>
    <scope>NUCLEOTIDE SEQUENCE [LARGE SCALE GENOMIC DNA]</scope>
    <source>
        <strain evidence="7">Shaxun</strain>
        <tissue evidence="7">Muscle</tissue>
    </source>
</reference>
<dbReference type="GO" id="GO:0034116">
    <property type="term" value="P:positive regulation of heterotypic cell-cell adhesion"/>
    <property type="evidence" value="ECO:0007669"/>
    <property type="project" value="TreeGrafter"/>
</dbReference>
<feature type="compositionally biased region" description="Low complexity" evidence="5">
    <location>
        <begin position="72"/>
        <end position="141"/>
    </location>
</feature>